<feature type="transmembrane region" description="Helical" evidence="1">
    <location>
        <begin position="118"/>
        <end position="135"/>
    </location>
</feature>
<evidence type="ECO:0000313" key="4">
    <source>
        <dbReference type="Proteomes" id="UP000267049"/>
    </source>
</evidence>
<feature type="domain" description="CAAX prenyl protease 2/Lysostaphin resistance protein A-like" evidence="2">
    <location>
        <begin position="119"/>
        <end position="218"/>
    </location>
</feature>
<dbReference type="OrthoDB" id="6024813at2"/>
<name>A0A3M8SRI9_9GAMM</name>
<dbReference type="GO" id="GO:0006508">
    <property type="term" value="P:proteolysis"/>
    <property type="evidence" value="ECO:0007669"/>
    <property type="project" value="UniProtKB-KW"/>
</dbReference>
<evidence type="ECO:0000256" key="1">
    <source>
        <dbReference type="SAM" id="Phobius"/>
    </source>
</evidence>
<dbReference type="PANTHER" id="PTHR36435:SF1">
    <property type="entry name" value="CAAX AMINO TERMINAL PROTEASE FAMILY PROTEIN"/>
    <property type="match status" value="1"/>
</dbReference>
<feature type="transmembrane region" description="Helical" evidence="1">
    <location>
        <begin position="147"/>
        <end position="166"/>
    </location>
</feature>
<organism evidence="3 4">
    <name type="scientific">Montanilutibacter psychrotolerans</name>
    <dbReference type="NCBI Taxonomy" id="1327343"/>
    <lineage>
        <taxon>Bacteria</taxon>
        <taxon>Pseudomonadati</taxon>
        <taxon>Pseudomonadota</taxon>
        <taxon>Gammaproteobacteria</taxon>
        <taxon>Lysobacterales</taxon>
        <taxon>Lysobacteraceae</taxon>
        <taxon>Montanilutibacter</taxon>
    </lineage>
</organism>
<feature type="transmembrane region" description="Helical" evidence="1">
    <location>
        <begin position="33"/>
        <end position="54"/>
    </location>
</feature>
<comment type="caution">
    <text evidence="3">The sequence shown here is derived from an EMBL/GenBank/DDBJ whole genome shotgun (WGS) entry which is preliminary data.</text>
</comment>
<reference evidence="3 4" key="1">
    <citation type="submission" date="2018-11" db="EMBL/GenBank/DDBJ databases">
        <title>Lysobacter cryohumiis sp. nov., isolated from soil in the Tianshan Mountains, Xinjiang, China.</title>
        <authorList>
            <person name="Luo Y."/>
            <person name="Sheng H."/>
        </authorList>
    </citation>
    <scope>NUCLEOTIDE SEQUENCE [LARGE SCALE GENOMIC DNA]</scope>
    <source>
        <strain evidence="3 4">ZS60</strain>
    </source>
</reference>
<dbReference type="AlphaFoldDB" id="A0A3M8SRI9"/>
<dbReference type="PANTHER" id="PTHR36435">
    <property type="entry name" value="SLR1288 PROTEIN"/>
    <property type="match status" value="1"/>
</dbReference>
<keyword evidence="3" id="KW-0482">Metalloprotease</keyword>
<feature type="transmembrane region" description="Helical" evidence="1">
    <location>
        <begin position="205"/>
        <end position="225"/>
    </location>
</feature>
<feature type="transmembrane region" description="Helical" evidence="1">
    <location>
        <begin position="178"/>
        <end position="198"/>
    </location>
</feature>
<dbReference type="Pfam" id="PF02517">
    <property type="entry name" value="Rce1-like"/>
    <property type="match status" value="1"/>
</dbReference>
<dbReference type="GO" id="GO:0008237">
    <property type="term" value="F:metallopeptidase activity"/>
    <property type="evidence" value="ECO:0007669"/>
    <property type="project" value="UniProtKB-KW"/>
</dbReference>
<evidence type="ECO:0000259" key="2">
    <source>
        <dbReference type="Pfam" id="PF02517"/>
    </source>
</evidence>
<keyword evidence="1" id="KW-1133">Transmembrane helix</keyword>
<evidence type="ECO:0000313" key="3">
    <source>
        <dbReference type="EMBL" id="RNF83909.1"/>
    </source>
</evidence>
<feature type="transmembrane region" description="Helical" evidence="1">
    <location>
        <begin position="75"/>
        <end position="98"/>
    </location>
</feature>
<dbReference type="Proteomes" id="UP000267049">
    <property type="component" value="Unassembled WGS sequence"/>
</dbReference>
<dbReference type="GO" id="GO:0080120">
    <property type="term" value="P:CAAX-box protein maturation"/>
    <property type="evidence" value="ECO:0007669"/>
    <property type="project" value="UniProtKB-ARBA"/>
</dbReference>
<protein>
    <submittedName>
        <fullName evidence="3">CPBP family intramembrane metalloprotease</fullName>
    </submittedName>
</protein>
<sequence length="227" mass="24081">MVWAAARLVSMAPRLDVLATPDRMAAAIGQPGMAAQIGIGLGAMFATALVVYFFRRPAPAAERATSLRAARRPSSWGWALLAGVVAFAASLLLGWAMQHVGVDAVPSNQVLIGELLHSHPWTLFALVVLFAPAYEELLFRRVLFGRLWAAGRPWLGVLLSSLAFALMHEVPGVGGNSVAATTLLLLGYTLMGGIFACVYRHTGTLWAAIGAHAINNLLACLVLLATQ</sequence>
<keyword evidence="1" id="KW-0812">Transmembrane</keyword>
<keyword evidence="4" id="KW-1185">Reference proteome</keyword>
<accession>A0A3M8SRI9</accession>
<keyword evidence="3" id="KW-0378">Hydrolase</keyword>
<dbReference type="InterPro" id="IPR003675">
    <property type="entry name" value="Rce1/LyrA-like_dom"/>
</dbReference>
<keyword evidence="1" id="KW-0472">Membrane</keyword>
<keyword evidence="3" id="KW-0645">Protease</keyword>
<gene>
    <name evidence="3" type="ORF">EER27_09915</name>
</gene>
<dbReference type="EMBL" id="RIBS01000004">
    <property type="protein sequence ID" value="RNF83909.1"/>
    <property type="molecule type" value="Genomic_DNA"/>
</dbReference>
<dbReference type="InterPro" id="IPR052710">
    <property type="entry name" value="CAAX_protease"/>
</dbReference>
<dbReference type="GO" id="GO:0004175">
    <property type="term" value="F:endopeptidase activity"/>
    <property type="evidence" value="ECO:0007669"/>
    <property type="project" value="UniProtKB-ARBA"/>
</dbReference>
<proteinExistence type="predicted"/>